<dbReference type="GeneID" id="43640473"/>
<gene>
    <name evidence="1" type="ORF">BDV38DRAFT_264222</name>
</gene>
<dbReference type="RefSeq" id="XP_031907545.1">
    <property type="nucleotide sequence ID" value="XM_032056263.1"/>
</dbReference>
<organism evidence="1 2">
    <name type="scientific">Aspergillus pseudotamarii</name>
    <dbReference type="NCBI Taxonomy" id="132259"/>
    <lineage>
        <taxon>Eukaryota</taxon>
        <taxon>Fungi</taxon>
        <taxon>Dikarya</taxon>
        <taxon>Ascomycota</taxon>
        <taxon>Pezizomycotina</taxon>
        <taxon>Eurotiomycetes</taxon>
        <taxon>Eurotiomycetidae</taxon>
        <taxon>Eurotiales</taxon>
        <taxon>Aspergillaceae</taxon>
        <taxon>Aspergillus</taxon>
        <taxon>Aspergillus subgen. Circumdati</taxon>
    </lineage>
</organism>
<reference evidence="1 2" key="1">
    <citation type="submission" date="2019-04" db="EMBL/GenBank/DDBJ databases">
        <title>Friends and foes A comparative genomics study of 23 Aspergillus species from section Flavi.</title>
        <authorList>
            <consortium name="DOE Joint Genome Institute"/>
            <person name="Kjaerbolling I."/>
            <person name="Vesth T."/>
            <person name="Frisvad J.C."/>
            <person name="Nybo J.L."/>
            <person name="Theobald S."/>
            <person name="Kildgaard S."/>
            <person name="Isbrandt T."/>
            <person name="Kuo A."/>
            <person name="Sato A."/>
            <person name="Lyhne E.K."/>
            <person name="Kogle M.E."/>
            <person name="Wiebenga A."/>
            <person name="Kun R.S."/>
            <person name="Lubbers R.J."/>
            <person name="Makela M.R."/>
            <person name="Barry K."/>
            <person name="Chovatia M."/>
            <person name="Clum A."/>
            <person name="Daum C."/>
            <person name="Haridas S."/>
            <person name="He G."/>
            <person name="LaButti K."/>
            <person name="Lipzen A."/>
            <person name="Mondo S."/>
            <person name="Riley R."/>
            <person name="Salamov A."/>
            <person name="Simmons B.A."/>
            <person name="Magnuson J.K."/>
            <person name="Henrissat B."/>
            <person name="Mortensen U.H."/>
            <person name="Larsen T.O."/>
            <person name="Devries R.P."/>
            <person name="Grigoriev I.V."/>
            <person name="Machida M."/>
            <person name="Baker S.E."/>
            <person name="Andersen M.R."/>
        </authorList>
    </citation>
    <scope>NUCLEOTIDE SEQUENCE [LARGE SCALE GENOMIC DNA]</scope>
    <source>
        <strain evidence="1 2">CBS 117625</strain>
    </source>
</reference>
<accession>A0A5N6S9X1</accession>
<evidence type="ECO:0000313" key="2">
    <source>
        <dbReference type="Proteomes" id="UP000325672"/>
    </source>
</evidence>
<sequence>MCSIGSKTPFMVFPAVALRNSVLLPVSIVTSTAASRASTTVIHASNEGTLIPGSFLVVRGILRVCVANQP</sequence>
<dbReference type="AlphaFoldDB" id="A0A5N6S9X1"/>
<evidence type="ECO:0000313" key="1">
    <source>
        <dbReference type="EMBL" id="KAE8131482.1"/>
    </source>
</evidence>
<proteinExistence type="predicted"/>
<name>A0A5N6S9X1_ASPPS</name>
<keyword evidence="2" id="KW-1185">Reference proteome</keyword>
<protein>
    <submittedName>
        <fullName evidence="1">Uncharacterized protein</fullName>
    </submittedName>
</protein>
<dbReference type="EMBL" id="ML743658">
    <property type="protein sequence ID" value="KAE8131482.1"/>
    <property type="molecule type" value="Genomic_DNA"/>
</dbReference>
<dbReference type="Proteomes" id="UP000325672">
    <property type="component" value="Unassembled WGS sequence"/>
</dbReference>